<reference evidence="1 2" key="2">
    <citation type="journal article" date="2022" name="Mol. Ecol. Resour.">
        <title>The genomes of chicory, endive, great burdock and yacon provide insights into Asteraceae paleo-polyploidization history and plant inulin production.</title>
        <authorList>
            <person name="Fan W."/>
            <person name="Wang S."/>
            <person name="Wang H."/>
            <person name="Wang A."/>
            <person name="Jiang F."/>
            <person name="Liu H."/>
            <person name="Zhao H."/>
            <person name="Xu D."/>
            <person name="Zhang Y."/>
        </authorList>
    </citation>
    <scope>NUCLEOTIDE SEQUENCE [LARGE SCALE GENOMIC DNA]</scope>
    <source>
        <strain evidence="2">cv. Yunnan</strain>
        <tissue evidence="1">Leaves</tissue>
    </source>
</reference>
<protein>
    <submittedName>
        <fullName evidence="1">Uncharacterized protein</fullName>
    </submittedName>
</protein>
<dbReference type="EMBL" id="CM042024">
    <property type="protein sequence ID" value="KAI3810904.1"/>
    <property type="molecule type" value="Genomic_DNA"/>
</dbReference>
<evidence type="ECO:0000313" key="2">
    <source>
        <dbReference type="Proteomes" id="UP001056120"/>
    </source>
</evidence>
<name>A0ACB9ISK7_9ASTR</name>
<reference evidence="2" key="1">
    <citation type="journal article" date="2022" name="Mol. Ecol. Resour.">
        <title>The genomes of chicory, endive, great burdock and yacon provide insights into Asteraceae palaeo-polyploidization history and plant inulin production.</title>
        <authorList>
            <person name="Fan W."/>
            <person name="Wang S."/>
            <person name="Wang H."/>
            <person name="Wang A."/>
            <person name="Jiang F."/>
            <person name="Liu H."/>
            <person name="Zhao H."/>
            <person name="Xu D."/>
            <person name="Zhang Y."/>
        </authorList>
    </citation>
    <scope>NUCLEOTIDE SEQUENCE [LARGE SCALE GENOMIC DNA]</scope>
    <source>
        <strain evidence="2">cv. Yunnan</strain>
    </source>
</reference>
<dbReference type="Proteomes" id="UP001056120">
    <property type="component" value="Linkage Group LG07"/>
</dbReference>
<evidence type="ECO:0000313" key="1">
    <source>
        <dbReference type="EMBL" id="KAI3810904.1"/>
    </source>
</evidence>
<sequence length="116" mass="13196">MTVALLPGLDPFKEAPIQIEIHDHVEPEINVSTLNEINEPTNAYASVSVKDKHKTIATEEESIEIPVQVDREFDKEIEDELTKGNLLEMQTKAYFAEIDEKVEMEAKELEDKAQTQ</sequence>
<organism evidence="1 2">
    <name type="scientific">Smallanthus sonchifolius</name>
    <dbReference type="NCBI Taxonomy" id="185202"/>
    <lineage>
        <taxon>Eukaryota</taxon>
        <taxon>Viridiplantae</taxon>
        <taxon>Streptophyta</taxon>
        <taxon>Embryophyta</taxon>
        <taxon>Tracheophyta</taxon>
        <taxon>Spermatophyta</taxon>
        <taxon>Magnoliopsida</taxon>
        <taxon>eudicotyledons</taxon>
        <taxon>Gunneridae</taxon>
        <taxon>Pentapetalae</taxon>
        <taxon>asterids</taxon>
        <taxon>campanulids</taxon>
        <taxon>Asterales</taxon>
        <taxon>Asteraceae</taxon>
        <taxon>Asteroideae</taxon>
        <taxon>Heliantheae alliance</taxon>
        <taxon>Millerieae</taxon>
        <taxon>Smallanthus</taxon>
    </lineage>
</organism>
<proteinExistence type="predicted"/>
<accession>A0ACB9ISK7</accession>
<comment type="caution">
    <text evidence="1">The sequence shown here is derived from an EMBL/GenBank/DDBJ whole genome shotgun (WGS) entry which is preliminary data.</text>
</comment>
<keyword evidence="2" id="KW-1185">Reference proteome</keyword>
<gene>
    <name evidence="1" type="ORF">L1987_20550</name>
</gene>